<feature type="non-terminal residue" evidence="2">
    <location>
        <position position="123"/>
    </location>
</feature>
<organism evidence="2">
    <name type="scientific">hydrothermal vent metagenome</name>
    <dbReference type="NCBI Taxonomy" id="652676"/>
    <lineage>
        <taxon>unclassified sequences</taxon>
        <taxon>metagenomes</taxon>
        <taxon>ecological metagenomes</taxon>
    </lineage>
</organism>
<evidence type="ECO:0000259" key="1">
    <source>
        <dbReference type="Pfam" id="PF23844"/>
    </source>
</evidence>
<feature type="domain" description="Non-contractile tail sheath N-terminal" evidence="1">
    <location>
        <begin position="17"/>
        <end position="123"/>
    </location>
</feature>
<protein>
    <submittedName>
        <fullName evidence="2">Similar to phage capsid and scaffold / Gene Transfer Agent (GTA) ORFG12</fullName>
    </submittedName>
</protein>
<proteinExistence type="predicted"/>
<dbReference type="InterPro" id="IPR057102">
    <property type="entry name" value="NCTSP_N"/>
</dbReference>
<dbReference type="AlphaFoldDB" id="A0A3B0SIW3"/>
<gene>
    <name evidence="2" type="ORF">MNBD_ALPHA04-1685</name>
</gene>
<reference evidence="2" key="1">
    <citation type="submission" date="2018-06" db="EMBL/GenBank/DDBJ databases">
        <authorList>
            <person name="Zhirakovskaya E."/>
        </authorList>
    </citation>
    <scope>NUCLEOTIDE SEQUENCE</scope>
</reference>
<dbReference type="Pfam" id="PF23844">
    <property type="entry name" value="NCTSP_N"/>
    <property type="match status" value="1"/>
</dbReference>
<dbReference type="EMBL" id="UOEF01000446">
    <property type="protein sequence ID" value="VAW05735.1"/>
    <property type="molecule type" value="Genomic_DNA"/>
</dbReference>
<evidence type="ECO:0000313" key="2">
    <source>
        <dbReference type="EMBL" id="VAW05735.1"/>
    </source>
</evidence>
<name>A0A3B0SIW3_9ZZZZ</name>
<accession>A0A3B0SIW3</accession>
<sequence length="123" mass="14249">MGYWLASKRTNQQASFIQRFDPRFWAVNFPRPMMASVVTTEADAMRVDAVFYNSDDLAGLIWESEDILDHPLLAYEIMRDYGRLQWKFHWRSTGIMPLDAIDGPTLTIEGRDAAGSPKSWYVR</sequence>